<dbReference type="AlphaFoldDB" id="A0A291BBJ8"/>
<organism evidence="2 3">
    <name type="scientific">Candidatus Enterovibrio altilux</name>
    <dbReference type="NCBI Taxonomy" id="1927128"/>
    <lineage>
        <taxon>Bacteria</taxon>
        <taxon>Pseudomonadati</taxon>
        <taxon>Pseudomonadota</taxon>
        <taxon>Gammaproteobacteria</taxon>
        <taxon>Vibrionales</taxon>
        <taxon>Vibrionaceae</taxon>
        <taxon>Enterovibrio</taxon>
    </lineage>
</organism>
<keyword evidence="3" id="KW-1185">Reference proteome</keyword>
<evidence type="ECO:0000313" key="3">
    <source>
        <dbReference type="Proteomes" id="UP000218160"/>
    </source>
</evidence>
<sequence>MSDLAITTALVVKYVFLIPLRGLSGFISYILKLAQLP</sequence>
<protein>
    <submittedName>
        <fullName evidence="2">Uncharacterized protein</fullName>
    </submittedName>
</protein>
<dbReference type="EMBL" id="CP020663">
    <property type="protein sequence ID" value="ATF10361.1"/>
    <property type="molecule type" value="Genomic_DNA"/>
</dbReference>
<keyword evidence="1" id="KW-1133">Transmembrane helix</keyword>
<accession>A0A291BBJ8</accession>
<reference evidence="3" key="1">
    <citation type="submission" date="2017-04" db="EMBL/GenBank/DDBJ databases">
        <title>Genome evolution of the luminous symbionts of deep sea anglerfish.</title>
        <authorList>
            <person name="Hendry T.A."/>
        </authorList>
    </citation>
    <scope>NUCLEOTIDE SEQUENCE [LARGE SCALE GENOMIC DNA]</scope>
</reference>
<evidence type="ECO:0000313" key="2">
    <source>
        <dbReference type="EMBL" id="ATF10361.1"/>
    </source>
</evidence>
<keyword evidence="1" id="KW-0472">Membrane</keyword>
<gene>
    <name evidence="2" type="ORF">BTN50_1946</name>
</gene>
<name>A0A291BBJ8_9GAMM</name>
<feature type="transmembrane region" description="Helical" evidence="1">
    <location>
        <begin position="12"/>
        <end position="31"/>
    </location>
</feature>
<proteinExistence type="predicted"/>
<dbReference type="KEGG" id="elux:BTN50_1946"/>
<keyword evidence="1" id="KW-0812">Transmembrane</keyword>
<dbReference type="Proteomes" id="UP000218160">
    <property type="component" value="Chromosome 2"/>
</dbReference>
<evidence type="ECO:0000256" key="1">
    <source>
        <dbReference type="SAM" id="Phobius"/>
    </source>
</evidence>